<keyword evidence="6" id="KW-0256">Endoplasmic reticulum</keyword>
<keyword evidence="10" id="KW-0443">Lipid metabolism</keyword>
<dbReference type="CDD" id="cd06450">
    <property type="entry name" value="DOPA_deC_like"/>
    <property type="match status" value="1"/>
</dbReference>
<keyword evidence="12 17" id="KW-0456">Lyase</keyword>
<accession>A0A9Q0ARJ4</accession>
<evidence type="ECO:0000256" key="5">
    <source>
        <dbReference type="ARBA" id="ARBA00022692"/>
    </source>
</evidence>
<protein>
    <recommendedName>
        <fullName evidence="14">sphinganine-1-phosphate aldolase</fullName>
        <ecNumber evidence="14">4.1.2.27</ecNumber>
    </recommendedName>
    <alternativeName>
        <fullName evidence="15">Sphingosine-1-phosphate aldolase</fullName>
    </alternativeName>
</protein>
<dbReference type="Gene3D" id="6.10.140.2150">
    <property type="match status" value="1"/>
</dbReference>
<evidence type="ECO:0000256" key="17">
    <source>
        <dbReference type="RuleBase" id="RU000382"/>
    </source>
</evidence>
<keyword evidence="11" id="KW-0472">Membrane</keyword>
<dbReference type="AlphaFoldDB" id="A0A9Q0ARJ4"/>
<dbReference type="PANTHER" id="PTHR42735">
    <property type="match status" value="1"/>
</dbReference>
<comment type="pathway">
    <text evidence="4">Sphingolipid metabolism.</text>
</comment>
<evidence type="ECO:0000256" key="4">
    <source>
        <dbReference type="ARBA" id="ARBA00004991"/>
    </source>
</evidence>
<keyword evidence="19" id="KW-1185">Reference proteome</keyword>
<dbReference type="FunFam" id="3.40.640.10:FF:000020">
    <property type="entry name" value="sphingosine-1-phosphate lyase 1"/>
    <property type="match status" value="1"/>
</dbReference>
<dbReference type="Gene3D" id="3.40.640.10">
    <property type="entry name" value="Type I PLP-dependent aspartate aminotransferase-like (Major domain)"/>
    <property type="match status" value="1"/>
</dbReference>
<evidence type="ECO:0000256" key="12">
    <source>
        <dbReference type="ARBA" id="ARBA00023239"/>
    </source>
</evidence>
<proteinExistence type="inferred from homology"/>
<name>A0A9Q0ARJ4_9PEZI</name>
<keyword evidence="8" id="KW-0746">Sphingolipid metabolism</keyword>
<evidence type="ECO:0000256" key="16">
    <source>
        <dbReference type="PIRSR" id="PIRSR602129-50"/>
    </source>
</evidence>
<dbReference type="GO" id="GO:0030149">
    <property type="term" value="P:sphingolipid catabolic process"/>
    <property type="evidence" value="ECO:0007669"/>
    <property type="project" value="TreeGrafter"/>
</dbReference>
<dbReference type="InterPro" id="IPR002129">
    <property type="entry name" value="PyrdxlP-dep_de-COase"/>
</dbReference>
<comment type="pathway">
    <text evidence="3">Lipid metabolism; sphingolipid metabolism.</text>
</comment>
<dbReference type="InterPro" id="IPR015422">
    <property type="entry name" value="PyrdxlP-dep_Trfase_small"/>
</dbReference>
<gene>
    <name evidence="18" type="ORF">JX265_005023</name>
</gene>
<reference evidence="18" key="1">
    <citation type="submission" date="2021-03" db="EMBL/GenBank/DDBJ databases">
        <title>Revisited historic fungal species revealed as producer of novel bioactive compounds through whole genome sequencing and comparative genomics.</title>
        <authorList>
            <person name="Vignolle G.A."/>
            <person name="Hochenegger N."/>
            <person name="Mach R.L."/>
            <person name="Mach-Aigner A.R."/>
            <person name="Javad Rahimi M."/>
            <person name="Salim K.A."/>
            <person name="Chan C.M."/>
            <person name="Lim L.B.L."/>
            <person name="Cai F."/>
            <person name="Druzhinina I.S."/>
            <person name="U'Ren J.M."/>
            <person name="Derntl C."/>
        </authorList>
    </citation>
    <scope>NUCLEOTIDE SEQUENCE</scope>
    <source>
        <strain evidence="18">TUCIM 5799</strain>
    </source>
</reference>
<evidence type="ECO:0000256" key="2">
    <source>
        <dbReference type="ARBA" id="ARBA00004389"/>
    </source>
</evidence>
<dbReference type="OrthoDB" id="10254570at2759"/>
<dbReference type="Gene3D" id="3.90.1150.10">
    <property type="entry name" value="Aspartate Aminotransferase, domain 1"/>
    <property type="match status" value="1"/>
</dbReference>
<comment type="similarity">
    <text evidence="13">Belongs to the group II decarboxylase family. Sphingosine-1-phosphate lyase subfamily.</text>
</comment>
<dbReference type="EMBL" id="JAFIMR010000010">
    <property type="protein sequence ID" value="KAI1873401.1"/>
    <property type="molecule type" value="Genomic_DNA"/>
</dbReference>
<dbReference type="GO" id="GO:0008117">
    <property type="term" value="F:sphinganine-1-phosphate aldolase activity"/>
    <property type="evidence" value="ECO:0007669"/>
    <property type="project" value="UniProtKB-EC"/>
</dbReference>
<evidence type="ECO:0000256" key="15">
    <source>
        <dbReference type="ARBA" id="ARBA00042568"/>
    </source>
</evidence>
<keyword evidence="7 16" id="KW-0663">Pyridoxal phosphate</keyword>
<comment type="subcellular location">
    <subcellularLocation>
        <location evidence="2">Endoplasmic reticulum membrane</location>
        <topology evidence="2">Single-pass membrane protein</topology>
    </subcellularLocation>
</comment>
<dbReference type="EC" id="4.1.2.27" evidence="14"/>
<dbReference type="InterPro" id="IPR015424">
    <property type="entry name" value="PyrdxlP-dep_Trfase"/>
</dbReference>
<dbReference type="InterPro" id="IPR015421">
    <property type="entry name" value="PyrdxlP-dep_Trfase_major"/>
</dbReference>
<evidence type="ECO:0000256" key="14">
    <source>
        <dbReference type="ARBA" id="ARBA00038965"/>
    </source>
</evidence>
<comment type="cofactor">
    <cofactor evidence="1 16 17">
        <name>pyridoxal 5'-phosphate</name>
        <dbReference type="ChEBI" id="CHEBI:597326"/>
    </cofactor>
</comment>
<feature type="modified residue" description="N6-(pyridoxal phosphate)lysine" evidence="16">
    <location>
        <position position="354"/>
    </location>
</feature>
<evidence type="ECO:0000256" key="9">
    <source>
        <dbReference type="ARBA" id="ARBA00022989"/>
    </source>
</evidence>
<evidence type="ECO:0000256" key="6">
    <source>
        <dbReference type="ARBA" id="ARBA00022824"/>
    </source>
</evidence>
<dbReference type="Pfam" id="PF00282">
    <property type="entry name" value="Pyridoxal_deC"/>
    <property type="match status" value="1"/>
</dbReference>
<dbReference type="GO" id="GO:0019752">
    <property type="term" value="P:carboxylic acid metabolic process"/>
    <property type="evidence" value="ECO:0007669"/>
    <property type="project" value="InterPro"/>
</dbReference>
<dbReference type="InterPro" id="IPR050477">
    <property type="entry name" value="GrpII_AminoAcid_Decarb"/>
</dbReference>
<evidence type="ECO:0000256" key="3">
    <source>
        <dbReference type="ARBA" id="ARBA00004760"/>
    </source>
</evidence>
<sequence>MPGSSRMPISLRESFDSIKKSRPSDPFALVNLDLLRNVVFFFFVVRVLRRTYWKLKGRGLIGTAVELYTDIRRVLYGYFLRAPGVRTQVRKQVNDALTKMSGKIVPTGGARYLSLPKEPWTDDAVRSELETLANMDHTRWEDGFVSGAVYHGEDELLKLQTEAYGKFTVANPIHPDVFPGVRKMEAEVVAMVLSMFNGPPTAAGVSTSGGTESILMACLSARNKAYVERGVTEPEMILPETAHTAFRKAGEYFKIKVHLVACPAPSHQVDVRRVARLINTNTVLLVGSAPNFPHGIIDDISALSKLALRRRIPLHVDCCLGSFLVPFLEKAGFETELFDFRLKGVTSISCDTHKYGFAPKGNSTVLYRTQELRTYQYFVSPDWSGGVYASPGIAGSRPGALIAGCWASMMRVGEPGYIDSCVQIVGCAKKIAEHIASAPPLSAELQIIGRPLVSVVAFTALNLNIYDIADGMSSKGWHLNALQNPPAIHVAVTMPITRVWERLVADLEAVVEAEREKERVLAVEGKKTRGQAMGDSAALYGVAGSLPNKKIVVDLANGFLDLLYKA</sequence>
<evidence type="ECO:0000313" key="18">
    <source>
        <dbReference type="EMBL" id="KAI1873401.1"/>
    </source>
</evidence>
<dbReference type="GO" id="GO:0030170">
    <property type="term" value="F:pyridoxal phosphate binding"/>
    <property type="evidence" value="ECO:0007669"/>
    <property type="project" value="InterPro"/>
</dbReference>
<dbReference type="GO" id="GO:0005789">
    <property type="term" value="C:endoplasmic reticulum membrane"/>
    <property type="evidence" value="ECO:0007669"/>
    <property type="project" value="UniProtKB-SubCell"/>
</dbReference>
<dbReference type="Proteomes" id="UP000829685">
    <property type="component" value="Unassembled WGS sequence"/>
</dbReference>
<evidence type="ECO:0000256" key="13">
    <source>
        <dbReference type="ARBA" id="ARBA00038302"/>
    </source>
</evidence>
<evidence type="ECO:0000256" key="10">
    <source>
        <dbReference type="ARBA" id="ARBA00023098"/>
    </source>
</evidence>
<evidence type="ECO:0000256" key="11">
    <source>
        <dbReference type="ARBA" id="ARBA00023136"/>
    </source>
</evidence>
<dbReference type="SUPFAM" id="SSF53383">
    <property type="entry name" value="PLP-dependent transferases"/>
    <property type="match status" value="1"/>
</dbReference>
<evidence type="ECO:0000256" key="7">
    <source>
        <dbReference type="ARBA" id="ARBA00022898"/>
    </source>
</evidence>
<keyword evidence="9" id="KW-1133">Transmembrane helix</keyword>
<comment type="caution">
    <text evidence="18">The sequence shown here is derived from an EMBL/GenBank/DDBJ whole genome shotgun (WGS) entry which is preliminary data.</text>
</comment>
<keyword evidence="5" id="KW-0812">Transmembrane</keyword>
<organism evidence="18 19">
    <name type="scientific">Neoarthrinium moseri</name>
    <dbReference type="NCBI Taxonomy" id="1658444"/>
    <lineage>
        <taxon>Eukaryota</taxon>
        <taxon>Fungi</taxon>
        <taxon>Dikarya</taxon>
        <taxon>Ascomycota</taxon>
        <taxon>Pezizomycotina</taxon>
        <taxon>Sordariomycetes</taxon>
        <taxon>Xylariomycetidae</taxon>
        <taxon>Amphisphaeriales</taxon>
        <taxon>Apiosporaceae</taxon>
        <taxon>Neoarthrinium</taxon>
    </lineage>
</organism>
<evidence type="ECO:0000313" key="19">
    <source>
        <dbReference type="Proteomes" id="UP000829685"/>
    </source>
</evidence>
<evidence type="ECO:0000256" key="1">
    <source>
        <dbReference type="ARBA" id="ARBA00001933"/>
    </source>
</evidence>
<dbReference type="PANTHER" id="PTHR42735:SF6">
    <property type="entry name" value="SPHINGOSINE-1-PHOSPHATE LYASE 1"/>
    <property type="match status" value="1"/>
</dbReference>
<evidence type="ECO:0000256" key="8">
    <source>
        <dbReference type="ARBA" id="ARBA00022919"/>
    </source>
</evidence>